<reference evidence="2 3" key="1">
    <citation type="submission" date="2016-02" db="EMBL/GenBank/DDBJ databases">
        <title>Genome analysis of coral dinoflagellate symbionts highlights evolutionary adaptations to a symbiotic lifestyle.</title>
        <authorList>
            <person name="Aranda M."/>
            <person name="Li Y."/>
            <person name="Liew Y.J."/>
            <person name="Baumgarten S."/>
            <person name="Simakov O."/>
            <person name="Wilson M."/>
            <person name="Piel J."/>
            <person name="Ashoor H."/>
            <person name="Bougouffa S."/>
            <person name="Bajic V.B."/>
            <person name="Ryu T."/>
            <person name="Ravasi T."/>
            <person name="Bayer T."/>
            <person name="Micklem G."/>
            <person name="Kim H."/>
            <person name="Bhak J."/>
            <person name="Lajeunesse T.C."/>
            <person name="Voolstra C.R."/>
        </authorList>
    </citation>
    <scope>NUCLEOTIDE SEQUENCE [LARGE SCALE GENOMIC DNA]</scope>
    <source>
        <strain evidence="2 3">CCMP2467</strain>
    </source>
</reference>
<dbReference type="AlphaFoldDB" id="A0A1Q9D4U6"/>
<protein>
    <submittedName>
        <fullName evidence="2">Uncharacterized protein</fullName>
    </submittedName>
</protein>
<feature type="compositionally biased region" description="Basic and acidic residues" evidence="1">
    <location>
        <begin position="48"/>
        <end position="58"/>
    </location>
</feature>
<feature type="region of interest" description="Disordered" evidence="1">
    <location>
        <begin position="1"/>
        <end position="58"/>
    </location>
</feature>
<gene>
    <name evidence="2" type="ORF">AK812_SmicGene28360</name>
</gene>
<feature type="compositionally biased region" description="Polar residues" evidence="1">
    <location>
        <begin position="461"/>
        <end position="471"/>
    </location>
</feature>
<feature type="compositionally biased region" description="Basic and acidic residues" evidence="1">
    <location>
        <begin position="1"/>
        <end position="10"/>
    </location>
</feature>
<feature type="compositionally biased region" description="Polar residues" evidence="1">
    <location>
        <begin position="11"/>
        <end position="23"/>
    </location>
</feature>
<sequence>MGGMDWRRPEQSGSKRVLQSHTEQAPPPPVPALGGSSSERSKSSQGSRTDELRDEAERLVVPTPFPRRVCATHLVPWFGRTHCLSSTHVILQRSHCAITFATSRLDTKPRGYPGCWPASAQPTRWQDWQLLAARACDERALEMHLSELSSASRALLSQAWPFTARAINVPATHHEVTIPMAAPRCPVPNPPASASVRAPAACATPMRLPRATVITAQQAPPPGCCRCLSSTLSRVQVARLVRPVADMNLDVTVADEQHIEIVTNGLPLRHGSQSQLDLCRNHVPWHGEARPFPALTPCQAARRTSVTTLTLNSGMPGVPPYRSWHQDWRQVQNRGSPVPTPPAAAVPQQLRPAADHRMGRAVACTPRSRPKDPQSERSPPLLELPSAATFGDSPEAELHDPHESLEAAWHLAIRVACQRRPVLAEAGNVDDERHGLARVTPAARSLEAGGGDTGPRPVVVQGSNEVHLTGA</sequence>
<evidence type="ECO:0000256" key="1">
    <source>
        <dbReference type="SAM" id="MobiDB-lite"/>
    </source>
</evidence>
<evidence type="ECO:0000313" key="3">
    <source>
        <dbReference type="Proteomes" id="UP000186817"/>
    </source>
</evidence>
<dbReference type="EMBL" id="LSRX01000727">
    <property type="protein sequence ID" value="OLP90134.1"/>
    <property type="molecule type" value="Genomic_DNA"/>
</dbReference>
<proteinExistence type="predicted"/>
<feature type="region of interest" description="Disordered" evidence="1">
    <location>
        <begin position="331"/>
        <end position="399"/>
    </location>
</feature>
<accession>A0A1Q9D4U6</accession>
<dbReference type="Proteomes" id="UP000186817">
    <property type="component" value="Unassembled WGS sequence"/>
</dbReference>
<feature type="compositionally biased region" description="Low complexity" evidence="1">
    <location>
        <begin position="34"/>
        <end position="47"/>
    </location>
</feature>
<keyword evidence="3" id="KW-1185">Reference proteome</keyword>
<name>A0A1Q9D4U6_SYMMI</name>
<comment type="caution">
    <text evidence="2">The sequence shown here is derived from an EMBL/GenBank/DDBJ whole genome shotgun (WGS) entry which is preliminary data.</text>
</comment>
<organism evidence="2 3">
    <name type="scientific">Symbiodinium microadriaticum</name>
    <name type="common">Dinoflagellate</name>
    <name type="synonym">Zooxanthella microadriatica</name>
    <dbReference type="NCBI Taxonomy" id="2951"/>
    <lineage>
        <taxon>Eukaryota</taxon>
        <taxon>Sar</taxon>
        <taxon>Alveolata</taxon>
        <taxon>Dinophyceae</taxon>
        <taxon>Suessiales</taxon>
        <taxon>Symbiodiniaceae</taxon>
        <taxon>Symbiodinium</taxon>
    </lineage>
</organism>
<evidence type="ECO:0000313" key="2">
    <source>
        <dbReference type="EMBL" id="OLP90134.1"/>
    </source>
</evidence>
<feature type="region of interest" description="Disordered" evidence="1">
    <location>
        <begin position="445"/>
        <end position="471"/>
    </location>
</feature>